<name>A0ACC1TFL2_9APHY</name>
<keyword evidence="2" id="KW-1185">Reference proteome</keyword>
<organism evidence="1 2">
    <name type="scientific">Phlebia brevispora</name>
    <dbReference type="NCBI Taxonomy" id="194682"/>
    <lineage>
        <taxon>Eukaryota</taxon>
        <taxon>Fungi</taxon>
        <taxon>Dikarya</taxon>
        <taxon>Basidiomycota</taxon>
        <taxon>Agaricomycotina</taxon>
        <taxon>Agaricomycetes</taxon>
        <taxon>Polyporales</taxon>
        <taxon>Meruliaceae</taxon>
        <taxon>Phlebia</taxon>
    </lineage>
</organism>
<gene>
    <name evidence="1" type="ORF">NM688_g110</name>
</gene>
<dbReference type="Proteomes" id="UP001148662">
    <property type="component" value="Unassembled WGS sequence"/>
</dbReference>
<accession>A0ACC1TFL2</accession>
<dbReference type="EMBL" id="JANHOG010000008">
    <property type="protein sequence ID" value="KAJ3559807.1"/>
    <property type="molecule type" value="Genomic_DNA"/>
</dbReference>
<reference evidence="1" key="1">
    <citation type="submission" date="2022-07" db="EMBL/GenBank/DDBJ databases">
        <title>Genome Sequence of Phlebia brevispora.</title>
        <authorList>
            <person name="Buettner E."/>
        </authorList>
    </citation>
    <scope>NUCLEOTIDE SEQUENCE</scope>
    <source>
        <strain evidence="1">MPL23</strain>
    </source>
</reference>
<proteinExistence type="predicted"/>
<evidence type="ECO:0000313" key="2">
    <source>
        <dbReference type="Proteomes" id="UP001148662"/>
    </source>
</evidence>
<comment type="caution">
    <text evidence="1">The sequence shown here is derived from an EMBL/GenBank/DDBJ whole genome shotgun (WGS) entry which is preliminary data.</text>
</comment>
<evidence type="ECO:0000313" key="1">
    <source>
        <dbReference type="EMBL" id="KAJ3559807.1"/>
    </source>
</evidence>
<protein>
    <submittedName>
        <fullName evidence="1">Uncharacterized protein</fullName>
    </submittedName>
</protein>
<sequence>MQWNVAMVSADRPSVGRAWQRESQLYSVRIELLNVASSVYRVALNLGNNIGSGETVLSRGPRIEAVTIYGRPSIPQLDSSNGQGEIVSASCSPSIVSSTRQQSGAKSEGLAVEAKSLPHDVTSPGVVRLDDARYALPDAGLSNAPTDDAHPNPTPTSLSKLKSLLSPSAGSPSAYIHPTTVRSLYMSVKARSQLHKLTAADMSILMNLFGSLSLSTPDQTYHGAFAYPVSASSRASKERSHWSFLIRIATDKQRVHKGLAPSDHYWVMLARLAETVLSEEQDHAKCFRSKWAMDEARTHYAQVGRSCSHLDIHVRFLQGLLRRPTPDRLDEVSRVLSTQVKLRGGLHPHLWSLVWRTLINRDLASRSRDRLVSSIRALAERSSALPSHRADATSSDGSREVSEDVPMSRREIDYANINELPDALARVVYPLPKAPRIEASGDELSSWACQTARSLLTSKQVSLDTVFKRLLLLTVSRRRSTGISLAEVPFTFHGDLLRDEGTDWVAACVLSLLEGLLNGDAGRVYVPPNQARSTPKHLPRILDTMWKSWASSDSWMSGEPLVPSLIVASFIYIAGRIGHYDLVRACTALLARMPGRQEGDPSYAVAMHWTTVEYVIASVACNFRLETVFRIVAEHVKDHDLLSHIINNSVTRIAKADPVLACEAAKLAEQIQVSISPTVLTSAAINLVAHGHVWRALLYVEDHRLDRMQQSQVLLAVLKGLNVLCYPPPLHSAPPLAGFTGLLSQHALEPLVRRELKQLLLSSAAYGDSARAVAIIQRLQASHPTYFGRSFLLTIRRHLVDRRQSRLILSLMRCLPRRKDPRSRTNGCRNDGPVDASAGVAVPRALKTSSQPTAIAPYNKLLHRHLLYKASRHAQRVEEMRVLLLRMIFKDGVSADRVTTNIIVKALLRWTHVVDKTRVRALFDQLVRRGYPTGGLYPEGAGPFGCTLELSTPLHGLSFPDVKSPIEFAKHVRPLYKMFITGLRMRKDHQGARIVTNILRALTQQDVRERMEQEEIRFPSLPSRMSVAQPGLSSQATLIGSEDPMNPEKALKRKFEEAIHNLDTAVGPSTLDVPSSAKRPKMTRTLYSTLAKYGIKKEAKSNADSVSRMDSIAKNAPHLVAILTRAASRTRKPVPFKHANSPSLSTQSSTSPGSDYRPSSITSFISRLATFKLTTYANKPPAIDAVAAAKCGWINDGKDRLICGICNASWVVAGTSGMNRDAANALVEKQKGYLVEMHKDGCPWKSRQCDPSIYHVPLQMPAAMIRELKTRAMKLHLVMKDVQIKHPLTTSQMQQFFSVMRSTKAHSEPDPLVAATSPPPTSGGVAPLLVDDILERELSETAMLTALFGWSIVLPTPSEPPRRSSGSGGTC</sequence>